<dbReference type="InterPro" id="IPR013656">
    <property type="entry name" value="PAS_4"/>
</dbReference>
<keyword evidence="6 22" id="KW-0808">Transferase</keyword>
<evidence type="ECO:0000259" key="18">
    <source>
        <dbReference type="PROSITE" id="PS50110"/>
    </source>
</evidence>
<dbReference type="SMART" id="SM00091">
    <property type="entry name" value="PAS"/>
    <property type="match status" value="4"/>
</dbReference>
<comment type="subcellular location">
    <subcellularLocation>
        <location evidence="2">Cell membrane</location>
        <topology evidence="2">Multi-pass membrane protein</topology>
    </subcellularLocation>
</comment>
<dbReference type="InterPro" id="IPR013655">
    <property type="entry name" value="PAS_fold_3"/>
</dbReference>
<dbReference type="InterPro" id="IPR000700">
    <property type="entry name" value="PAS-assoc_C"/>
</dbReference>
<dbReference type="EC" id="2.7.13.3" evidence="3"/>
<dbReference type="NCBIfam" id="TIGR00229">
    <property type="entry name" value="sensory_box"/>
    <property type="match status" value="3"/>
</dbReference>
<dbReference type="FunFam" id="1.10.287.130:FF:000002">
    <property type="entry name" value="Two-component osmosensing histidine kinase"/>
    <property type="match status" value="1"/>
</dbReference>
<dbReference type="SMART" id="SM00448">
    <property type="entry name" value="REC"/>
    <property type="match status" value="2"/>
</dbReference>
<dbReference type="CDD" id="cd00130">
    <property type="entry name" value="PAS"/>
    <property type="match status" value="4"/>
</dbReference>
<dbReference type="Pfam" id="PF02518">
    <property type="entry name" value="HATPase_c"/>
    <property type="match status" value="1"/>
</dbReference>
<dbReference type="InterPro" id="IPR003594">
    <property type="entry name" value="HATPase_dom"/>
</dbReference>
<dbReference type="InterPro" id="IPR001610">
    <property type="entry name" value="PAC"/>
</dbReference>
<dbReference type="CDD" id="cd00156">
    <property type="entry name" value="REC"/>
    <property type="match status" value="1"/>
</dbReference>
<evidence type="ECO:0000259" key="19">
    <source>
        <dbReference type="PROSITE" id="PS50112"/>
    </source>
</evidence>
<evidence type="ECO:0000256" key="4">
    <source>
        <dbReference type="ARBA" id="ARBA00022475"/>
    </source>
</evidence>
<dbReference type="SUPFAM" id="SSF47384">
    <property type="entry name" value="Homodimeric domain of signal transducing histidine kinase"/>
    <property type="match status" value="1"/>
</dbReference>
<dbReference type="PROSITE" id="PS50109">
    <property type="entry name" value="HIS_KIN"/>
    <property type="match status" value="1"/>
</dbReference>
<dbReference type="Gene3D" id="3.30.450.20">
    <property type="entry name" value="PAS domain"/>
    <property type="match status" value="4"/>
</dbReference>
<dbReference type="Pfam" id="PF01627">
    <property type="entry name" value="Hpt"/>
    <property type="match status" value="1"/>
</dbReference>
<feature type="modified residue" description="4-aspartylphosphate" evidence="15">
    <location>
        <position position="1023"/>
    </location>
</feature>
<feature type="domain" description="PAS" evidence="19">
    <location>
        <begin position="77"/>
        <end position="128"/>
    </location>
</feature>
<feature type="region of interest" description="Disordered" evidence="16">
    <location>
        <begin position="1093"/>
        <end position="1168"/>
    </location>
</feature>
<dbReference type="PROSITE" id="PS50894">
    <property type="entry name" value="HPT"/>
    <property type="match status" value="1"/>
</dbReference>
<evidence type="ECO:0000256" key="12">
    <source>
        <dbReference type="ARBA" id="ARBA00023012"/>
    </source>
</evidence>
<dbReference type="Pfam" id="PF00072">
    <property type="entry name" value="Response_reg"/>
    <property type="match status" value="2"/>
</dbReference>
<feature type="domain" description="PAC" evidence="20">
    <location>
        <begin position="254"/>
        <end position="307"/>
    </location>
</feature>
<evidence type="ECO:0000256" key="10">
    <source>
        <dbReference type="ARBA" id="ARBA00022840"/>
    </source>
</evidence>
<dbReference type="PANTHER" id="PTHR45339:SF1">
    <property type="entry name" value="HYBRID SIGNAL TRANSDUCTION HISTIDINE KINASE J"/>
    <property type="match status" value="1"/>
</dbReference>
<feature type="domain" description="Response regulatory" evidence="18">
    <location>
        <begin position="829"/>
        <end position="950"/>
    </location>
</feature>
<comment type="caution">
    <text evidence="22">The sequence shown here is derived from an EMBL/GenBank/DDBJ whole genome shotgun (WGS) entry which is preliminary data.</text>
</comment>
<dbReference type="PROSITE" id="PS50113">
    <property type="entry name" value="PAC"/>
    <property type="match status" value="3"/>
</dbReference>
<dbReference type="InterPro" id="IPR005467">
    <property type="entry name" value="His_kinase_dom"/>
</dbReference>
<evidence type="ECO:0000256" key="8">
    <source>
        <dbReference type="ARBA" id="ARBA00022741"/>
    </source>
</evidence>
<dbReference type="SMART" id="SM00086">
    <property type="entry name" value="PAC"/>
    <property type="match status" value="3"/>
</dbReference>
<evidence type="ECO:0000259" key="20">
    <source>
        <dbReference type="PROSITE" id="PS50113"/>
    </source>
</evidence>
<dbReference type="Gene3D" id="3.40.50.2300">
    <property type="match status" value="2"/>
</dbReference>
<dbReference type="AlphaFoldDB" id="A0A5C5WFD1"/>
<evidence type="ECO:0000256" key="11">
    <source>
        <dbReference type="ARBA" id="ARBA00022989"/>
    </source>
</evidence>
<name>A0A5C5WFD1_9BACT</name>
<dbReference type="GO" id="GO:0000155">
    <property type="term" value="F:phosphorelay sensor kinase activity"/>
    <property type="evidence" value="ECO:0007669"/>
    <property type="project" value="InterPro"/>
</dbReference>
<feature type="domain" description="HPt" evidence="21">
    <location>
        <begin position="1173"/>
        <end position="1270"/>
    </location>
</feature>
<comment type="catalytic activity">
    <reaction evidence="1">
        <text>ATP + protein L-histidine = ADP + protein N-phospho-L-histidine.</text>
        <dbReference type="EC" id="2.7.13.3"/>
    </reaction>
</comment>
<evidence type="ECO:0000256" key="16">
    <source>
        <dbReference type="SAM" id="MobiDB-lite"/>
    </source>
</evidence>
<evidence type="ECO:0000256" key="15">
    <source>
        <dbReference type="PROSITE-ProRule" id="PRU00169"/>
    </source>
</evidence>
<organism evidence="22 23">
    <name type="scientific">Rubripirellula amarantea</name>
    <dbReference type="NCBI Taxonomy" id="2527999"/>
    <lineage>
        <taxon>Bacteria</taxon>
        <taxon>Pseudomonadati</taxon>
        <taxon>Planctomycetota</taxon>
        <taxon>Planctomycetia</taxon>
        <taxon>Pirellulales</taxon>
        <taxon>Pirellulaceae</taxon>
        <taxon>Rubripirellula</taxon>
    </lineage>
</organism>
<dbReference type="CDD" id="cd16922">
    <property type="entry name" value="HATPase_EvgS-ArcB-TorS-like"/>
    <property type="match status" value="1"/>
</dbReference>
<dbReference type="Pfam" id="PF08447">
    <property type="entry name" value="PAS_3"/>
    <property type="match status" value="1"/>
</dbReference>
<keyword evidence="13" id="KW-0472">Membrane</keyword>
<keyword evidence="23" id="KW-1185">Reference proteome</keyword>
<feature type="compositionally biased region" description="Low complexity" evidence="16">
    <location>
        <begin position="1143"/>
        <end position="1155"/>
    </location>
</feature>
<dbReference type="SUPFAM" id="SSF55874">
    <property type="entry name" value="ATPase domain of HSP90 chaperone/DNA topoisomerase II/histidine kinase"/>
    <property type="match status" value="1"/>
</dbReference>
<dbReference type="InterPro" id="IPR000014">
    <property type="entry name" value="PAS"/>
</dbReference>
<evidence type="ECO:0000256" key="7">
    <source>
        <dbReference type="ARBA" id="ARBA00022692"/>
    </source>
</evidence>
<dbReference type="CDD" id="cd00082">
    <property type="entry name" value="HisKA"/>
    <property type="match status" value="1"/>
</dbReference>
<feature type="domain" description="Histidine kinase" evidence="17">
    <location>
        <begin position="581"/>
        <end position="802"/>
    </location>
</feature>
<dbReference type="Proteomes" id="UP000316598">
    <property type="component" value="Unassembled WGS sequence"/>
</dbReference>
<dbReference type="InterPro" id="IPR036641">
    <property type="entry name" value="HPT_dom_sf"/>
</dbReference>
<evidence type="ECO:0000313" key="23">
    <source>
        <dbReference type="Proteomes" id="UP000316598"/>
    </source>
</evidence>
<keyword evidence="12" id="KW-0902">Two-component regulatory system</keyword>
<evidence type="ECO:0000256" key="3">
    <source>
        <dbReference type="ARBA" id="ARBA00012438"/>
    </source>
</evidence>
<dbReference type="SUPFAM" id="SSF47226">
    <property type="entry name" value="Histidine-containing phosphotransfer domain, HPT domain"/>
    <property type="match status" value="1"/>
</dbReference>
<dbReference type="GO" id="GO:0005886">
    <property type="term" value="C:plasma membrane"/>
    <property type="evidence" value="ECO:0007669"/>
    <property type="project" value="UniProtKB-SubCell"/>
</dbReference>
<evidence type="ECO:0000259" key="17">
    <source>
        <dbReference type="PROSITE" id="PS50109"/>
    </source>
</evidence>
<dbReference type="Gene3D" id="1.10.287.130">
    <property type="match status" value="1"/>
</dbReference>
<dbReference type="CDD" id="cd00088">
    <property type="entry name" value="HPT"/>
    <property type="match status" value="1"/>
</dbReference>
<dbReference type="CDD" id="cd17546">
    <property type="entry name" value="REC_hyHK_CKI1_RcsC-like"/>
    <property type="match status" value="1"/>
</dbReference>
<dbReference type="Gene3D" id="3.30.565.10">
    <property type="entry name" value="Histidine kinase-like ATPase, C-terminal domain"/>
    <property type="match status" value="1"/>
</dbReference>
<keyword evidence="11" id="KW-1133">Transmembrane helix</keyword>
<dbReference type="FunFam" id="3.30.565.10:FF:000078">
    <property type="entry name" value="Two-component sensor histidine kinase"/>
    <property type="match status" value="1"/>
</dbReference>
<keyword evidence="8" id="KW-0547">Nucleotide-binding</keyword>
<dbReference type="PRINTS" id="PR00344">
    <property type="entry name" value="BCTRLSENSOR"/>
</dbReference>
<feature type="compositionally biased region" description="Acidic residues" evidence="16">
    <location>
        <begin position="1094"/>
        <end position="1103"/>
    </location>
</feature>
<dbReference type="InterPro" id="IPR035965">
    <property type="entry name" value="PAS-like_dom_sf"/>
</dbReference>
<keyword evidence="9 22" id="KW-0418">Kinase</keyword>
<evidence type="ECO:0000256" key="1">
    <source>
        <dbReference type="ARBA" id="ARBA00000085"/>
    </source>
</evidence>
<keyword evidence="10" id="KW-0067">ATP-binding</keyword>
<dbReference type="InterPro" id="IPR011006">
    <property type="entry name" value="CheY-like_superfamily"/>
</dbReference>
<dbReference type="PANTHER" id="PTHR45339">
    <property type="entry name" value="HYBRID SIGNAL TRANSDUCTION HISTIDINE KINASE J"/>
    <property type="match status" value="1"/>
</dbReference>
<dbReference type="InterPro" id="IPR001789">
    <property type="entry name" value="Sig_transdc_resp-reg_receiver"/>
</dbReference>
<evidence type="ECO:0000256" key="2">
    <source>
        <dbReference type="ARBA" id="ARBA00004651"/>
    </source>
</evidence>
<protein>
    <recommendedName>
        <fullName evidence="3">histidine kinase</fullName>
        <ecNumber evidence="3">2.7.13.3</ecNumber>
    </recommendedName>
</protein>
<feature type="modified residue" description="Phosphohistidine" evidence="14">
    <location>
        <position position="1212"/>
    </location>
</feature>
<dbReference type="Pfam" id="PF00512">
    <property type="entry name" value="HisKA"/>
    <property type="match status" value="1"/>
</dbReference>
<gene>
    <name evidence="22" type="primary">barA_2</name>
    <name evidence="22" type="ORF">Pla22_46610</name>
</gene>
<evidence type="ECO:0000259" key="21">
    <source>
        <dbReference type="PROSITE" id="PS50894"/>
    </source>
</evidence>
<dbReference type="PROSITE" id="PS50112">
    <property type="entry name" value="PAS"/>
    <property type="match status" value="3"/>
</dbReference>
<dbReference type="InterPro" id="IPR008207">
    <property type="entry name" value="Sig_transdc_His_kin_Hpt_dom"/>
</dbReference>
<dbReference type="InterPro" id="IPR003661">
    <property type="entry name" value="HisK_dim/P_dom"/>
</dbReference>
<dbReference type="InterPro" id="IPR036890">
    <property type="entry name" value="HATPase_C_sf"/>
</dbReference>
<sequence>MSESTTEAPCLTHSLSHVPKSLDGDAMNHPNADPKPIASDGEARGDNHLSHTPPPSLGCPELLRSFIREFTWTGTLEGSFTWLEPASETLWGCPASELLGDLDKRLQFIHPDDRNHVQAMWKQIARKPRIELEYRVVGKGSSPQWIAETIVRDDNDGDVASCCGLIRIITDRHHLEGALRDSEAVYLSLVESLPLSVLRKDAKGRIQYANNRACEQIGKPVEDLIGKSDFDLFPADLAKKYMEDDQEVIHSGKLYHDVERHQAGEGKQIHVEVWKAPVHSARGDVVGIQVMFWDVTNQKDAEHQIEFEKFLLSTLLETVPESIYFKDADSRFIRLSQSCARKFGVDDPSLAIGKSDADFFSKEHARKALADEKMVMQTGEPILAEVECETHNDGRVTYCATTKVPLKDPRGHILGTFGISRDVTEQIIAEKELARERDLLRTIINNVPDLIYVKDRAGRFVVANVALLKLLGLESLDDILGKTDYDFSPPEHACHYVADDQNVMRSRKPLLDREESHRSESGDELCLLTTKVPLLNTEDEVIGVVGIGHDITERKKADREILRAKESADKANRAKSDFLANMSHEIRTPMNAIIGMTDLVLDTELKPSQRNFLSMVSESAESLLAVINDILDFSKIESGKLEIERRVFDIRESLGDTMKTLGLKAHSKGLELAFRVAPAVPRFAVGDIGRLRQVVINLVGNAVKFTHQGEVVVEVNLVKLTDRNVTLRIGVRDTGIGIPEHKLETIFNEFEQADTSTTRRFGGTGLGLAISSRIAALMDGEISVDSEVDRGSLFSFDVKLRIAPEDAEEQKKDEERLTMRGAVVVGGTSVLVVDDNETNRKILDEILSGWGMIATLVESGKEALDALRSASSRQQPFGLVITDVNMPEMSGYDFIKHVRSDENIAPTQIVVLTSGRRDEEEELDQTLNVNERLMKPVKQSELFDSIVRILGINAAEDSGHKHLSPIPKNVNHLRILLAEDNIINQKLAVGVLSRDGHIVTIANDGQEVIELLSRNEFDVILMDVQMPRIDGLEATRQIRELEGDLGNHIPIIAMTAHAMKGDREKCLDAGMDEYIAKPIRIGTLREKLLYVMPQDEEQDEEGDERGFEEGENGRSDNRNDADNLDASADSENKEADENSIPQTSETETTSASPTSDDPPPIDWDHAHATVGGDPKLLAELMAVYVGEAEHILRQIATARANGETEQMGRFVHTLKGASLSVGAVRTSEIAGYLEQDCKTKDVAELSEQFDQLSAATLAAIEAIQNHLSNES</sequence>
<feature type="domain" description="Response regulatory" evidence="18">
    <location>
        <begin position="974"/>
        <end position="1092"/>
    </location>
</feature>
<dbReference type="SMART" id="SM00388">
    <property type="entry name" value="HisKA"/>
    <property type="match status" value="1"/>
</dbReference>
<keyword evidence="7" id="KW-0812">Transmembrane</keyword>
<accession>A0A5C5WFD1</accession>
<dbReference type="SUPFAM" id="SSF55785">
    <property type="entry name" value="PYP-like sensor domain (PAS domain)"/>
    <property type="match status" value="4"/>
</dbReference>
<keyword evidence="4" id="KW-1003">Cell membrane</keyword>
<dbReference type="PROSITE" id="PS50110">
    <property type="entry name" value="RESPONSE_REGULATORY"/>
    <property type="match status" value="2"/>
</dbReference>
<dbReference type="InterPro" id="IPR036097">
    <property type="entry name" value="HisK_dim/P_sf"/>
</dbReference>
<evidence type="ECO:0000256" key="5">
    <source>
        <dbReference type="ARBA" id="ARBA00022553"/>
    </source>
</evidence>
<feature type="modified residue" description="4-aspartylphosphate" evidence="15">
    <location>
        <position position="883"/>
    </location>
</feature>
<dbReference type="InterPro" id="IPR004358">
    <property type="entry name" value="Sig_transdc_His_kin-like_C"/>
</dbReference>
<feature type="domain" description="PAC" evidence="20">
    <location>
        <begin position="511"/>
        <end position="563"/>
    </location>
</feature>
<evidence type="ECO:0000313" key="22">
    <source>
        <dbReference type="EMBL" id="TWT49464.1"/>
    </source>
</evidence>
<keyword evidence="5 15" id="KW-0597">Phosphoprotein</keyword>
<evidence type="ECO:0000256" key="9">
    <source>
        <dbReference type="ARBA" id="ARBA00022777"/>
    </source>
</evidence>
<proteinExistence type="predicted"/>
<feature type="domain" description="PAS" evidence="19">
    <location>
        <begin position="182"/>
        <end position="252"/>
    </location>
</feature>
<dbReference type="Pfam" id="PF08448">
    <property type="entry name" value="PAS_4"/>
    <property type="match status" value="3"/>
</dbReference>
<dbReference type="GO" id="GO:0005524">
    <property type="term" value="F:ATP binding"/>
    <property type="evidence" value="ECO:0007669"/>
    <property type="project" value="UniProtKB-KW"/>
</dbReference>
<dbReference type="EMBL" id="SJPI01000003">
    <property type="protein sequence ID" value="TWT49464.1"/>
    <property type="molecule type" value="Genomic_DNA"/>
</dbReference>
<dbReference type="SMART" id="SM00387">
    <property type="entry name" value="HATPase_c"/>
    <property type="match status" value="1"/>
</dbReference>
<feature type="domain" description="PAS" evidence="19">
    <location>
        <begin position="436"/>
        <end position="474"/>
    </location>
</feature>
<feature type="domain" description="PAC" evidence="20">
    <location>
        <begin position="382"/>
        <end position="435"/>
    </location>
</feature>
<reference evidence="22 23" key="1">
    <citation type="submission" date="2019-02" db="EMBL/GenBank/DDBJ databases">
        <title>Deep-cultivation of Planctomycetes and their phenomic and genomic characterization uncovers novel biology.</title>
        <authorList>
            <person name="Wiegand S."/>
            <person name="Jogler M."/>
            <person name="Boedeker C."/>
            <person name="Pinto D."/>
            <person name="Vollmers J."/>
            <person name="Rivas-Marin E."/>
            <person name="Kohn T."/>
            <person name="Peeters S.H."/>
            <person name="Heuer A."/>
            <person name="Rast P."/>
            <person name="Oberbeckmann S."/>
            <person name="Bunk B."/>
            <person name="Jeske O."/>
            <person name="Meyerdierks A."/>
            <person name="Storesund J.E."/>
            <person name="Kallscheuer N."/>
            <person name="Luecker S."/>
            <person name="Lage O.M."/>
            <person name="Pohl T."/>
            <person name="Merkel B.J."/>
            <person name="Hornburger P."/>
            <person name="Mueller R.-W."/>
            <person name="Bruemmer F."/>
            <person name="Labrenz M."/>
            <person name="Spormann A.M."/>
            <person name="Op Den Camp H."/>
            <person name="Overmann J."/>
            <person name="Amann R."/>
            <person name="Jetten M.S.M."/>
            <person name="Mascher T."/>
            <person name="Medema M.H."/>
            <person name="Devos D.P."/>
            <person name="Kaster A.-K."/>
            <person name="Ovreas L."/>
            <person name="Rohde M."/>
            <person name="Galperin M.Y."/>
            <person name="Jogler C."/>
        </authorList>
    </citation>
    <scope>NUCLEOTIDE SEQUENCE [LARGE SCALE GENOMIC DNA]</scope>
    <source>
        <strain evidence="22 23">Pla22</strain>
    </source>
</reference>
<evidence type="ECO:0000256" key="13">
    <source>
        <dbReference type="ARBA" id="ARBA00023136"/>
    </source>
</evidence>
<dbReference type="Gene3D" id="1.20.120.160">
    <property type="entry name" value="HPT domain"/>
    <property type="match status" value="1"/>
</dbReference>
<feature type="compositionally biased region" description="Basic and acidic residues" evidence="16">
    <location>
        <begin position="1104"/>
        <end position="1121"/>
    </location>
</feature>
<feature type="region of interest" description="Disordered" evidence="16">
    <location>
        <begin position="1"/>
        <end position="56"/>
    </location>
</feature>
<evidence type="ECO:0000256" key="14">
    <source>
        <dbReference type="PROSITE-ProRule" id="PRU00110"/>
    </source>
</evidence>
<dbReference type="SUPFAM" id="SSF52172">
    <property type="entry name" value="CheY-like"/>
    <property type="match status" value="2"/>
</dbReference>
<evidence type="ECO:0000256" key="6">
    <source>
        <dbReference type="ARBA" id="ARBA00022679"/>
    </source>
</evidence>